<dbReference type="InterPro" id="IPR005034">
    <property type="entry name" value="Dicer_dimerisation"/>
</dbReference>
<dbReference type="InterPro" id="IPR014720">
    <property type="entry name" value="dsRBD_dom"/>
</dbReference>
<dbReference type="SMART" id="SM00487">
    <property type="entry name" value="DEXDc"/>
    <property type="match status" value="1"/>
</dbReference>
<sequence length="1433" mass="158520">MPIDNAANTATDVEPELKLRSYQQEMLDASLKRNVIMDTGSGKTHIAIARILAELERAEPSKLVWFMCPSVALSEQQHSAIQPYLSAYQVLMLTGKDGVDKWTDQKLWDATLSNVRVVVGTPAVLADALTHGFVRMSRLALLVFDEAHRCIKDSPMNQIMKNFYHPSKSRAQAIPHILGLSASPVMSTKEGSLRTIEANLDAITTTPKQERMELGRYVHPPQITTTLFQASPSFERPSSSQVCDALSSAAEQYNFGKDPYLLELKQHDDGRSRKQLEQAILKRKTYCSEQLRVLCRKATALYEQLGPPAAEWYIISYIARFKDSSHGDMVLPDVTAKEQQHLMGHFNAIAGTATNKTSLPTVRGLSDKANTLMSLLAQQASPSLRGIIFVEQRAAVSTLAHLLRSTPHIAANYNVGTFVGTSSFGSRKSSIADLAEAWQQQRDLDDFRSGSKNLMIATNVLEEGIDVSACNLVVCFDLPSTLVSFVQRRGRARQKGSTYYLFISEDDWKTDALKWQKQEAEMKQAYMDDLRTQEPTVSEDEDAVNTRTYRIESTAALLTLDNAKAHLYHVCAVSTLQVSNYVDVRPEFFPEKRFGDKPWTATVTLPSFVHPDLRTASSSTAWRTEDAAIKDAAFEAYVALHKAGLVNDNLLPLIKDHGPAGLEHVDRPAIISVAERQTPWTRLFGSDLCGQWYATTVTVTQDSQVVVRMEMYIPAALAQGGSFPLYWNERLTYTVSYGATSRAQRPDNQKLLSLQQCTSLLLTAVHGNRVSTQQSDFAVLFRPKQASSTMPQWLSLSTGCLPASEYFGRDVQSQECGLVHVKTQPGRAFIFRRFVPTCTFTDSVQPGIAVTGFPKRRDFLHPVPERQEVNAAYTAEQTFAMTECMVDNLPLPYALFAAFAPSLMHRIDIQLLAQHLQTTVLKDINIGNTSLVIEAISASSSGEAADYNRLEYLGDTVLKFCVHLQVTAQHQTWPEGYLSMEKYRLVRNSTLTKAALEAGLDQYILTKAFTGSKWRPLYISEVLAADSNAAREVSSKVLADVVEALIGAALVDGGLGKAYQCIRTLLPLETWYPESEIFSRLTSDLSPCSHSSLDLLEQLIGHHFAHPTLLVEAVTHVSLPLQRTGMSYERLEFLGDSVLDLIIVPKLFAHTRRLKHWQMHNVHEALVNGIFLGYCCMDYGIEQDKYAVVETGAGRLGVERLAKLLHLHDFIRASGQVVRAKQASLDTYERLRRPVKAALRDGKEYPWCDLLAMSPHKFFSDLIEAVLGALYVDTHGDVSVCEAFVEKLGIMKHMRTMLDTQMQTMSPKERLGVAAGSSAVQYSVVSSAVGEDKSRLTFSCTVEVGGQEVALVRDCANKAEAEARAALAAVEALRVKLGATATATESKRKRNPDVAACEDGHMREKSAVCDADAMQVDSPPSECSGDGGVGLTQ</sequence>
<evidence type="ECO:0000259" key="16">
    <source>
        <dbReference type="PROSITE" id="PS50142"/>
    </source>
</evidence>
<keyword evidence="7" id="KW-0378">Hydrolase</keyword>
<dbReference type="GO" id="GO:0003723">
    <property type="term" value="F:RNA binding"/>
    <property type="evidence" value="ECO:0007669"/>
    <property type="project" value="UniProtKB-UniRule"/>
</dbReference>
<dbReference type="Pfam" id="PF00271">
    <property type="entry name" value="Helicase_C"/>
    <property type="match status" value="1"/>
</dbReference>
<feature type="domain" description="RNase III" evidence="16">
    <location>
        <begin position="913"/>
        <end position="1054"/>
    </location>
</feature>
<keyword evidence="3" id="KW-0930">Antiviral protein</keyword>
<evidence type="ECO:0000256" key="7">
    <source>
        <dbReference type="ARBA" id="ARBA00022801"/>
    </source>
</evidence>
<dbReference type="Pfam" id="PF00636">
    <property type="entry name" value="Ribonuclease_3"/>
    <property type="match status" value="2"/>
</dbReference>
<dbReference type="Pfam" id="PF00035">
    <property type="entry name" value="dsrm"/>
    <property type="match status" value="1"/>
</dbReference>
<dbReference type="GO" id="GO:0004386">
    <property type="term" value="F:helicase activity"/>
    <property type="evidence" value="ECO:0007669"/>
    <property type="project" value="UniProtKB-KW"/>
</dbReference>
<dbReference type="SMART" id="SM00535">
    <property type="entry name" value="RIBOc"/>
    <property type="match status" value="2"/>
</dbReference>
<reference evidence="20 21" key="1">
    <citation type="submission" date="2021-11" db="EMBL/GenBank/DDBJ databases">
        <title>Black yeast isolated from Biological Soil Crust.</title>
        <authorList>
            <person name="Kurbessoian T."/>
        </authorList>
    </citation>
    <scope>NUCLEOTIDE SEQUENCE [LARGE SCALE GENOMIC DNA]</scope>
    <source>
        <strain evidence="20 21">CCFEE 5522</strain>
    </source>
</reference>
<proteinExistence type="inferred from homology"/>
<dbReference type="InterPro" id="IPR001650">
    <property type="entry name" value="Helicase_C-like"/>
</dbReference>
<dbReference type="GO" id="GO:0030422">
    <property type="term" value="P:siRNA processing"/>
    <property type="evidence" value="ECO:0007669"/>
    <property type="project" value="TreeGrafter"/>
</dbReference>
<dbReference type="PANTHER" id="PTHR14950:SF37">
    <property type="entry name" value="ENDORIBONUCLEASE DICER"/>
    <property type="match status" value="1"/>
</dbReference>
<dbReference type="SUPFAM" id="SSF69065">
    <property type="entry name" value="RNase III domain-like"/>
    <property type="match status" value="2"/>
</dbReference>
<dbReference type="InterPro" id="IPR011545">
    <property type="entry name" value="DEAD/DEAH_box_helicase_dom"/>
</dbReference>
<dbReference type="Gene3D" id="3.30.160.380">
    <property type="entry name" value="Dicer dimerisation domain"/>
    <property type="match status" value="1"/>
</dbReference>
<keyword evidence="8" id="KW-0347">Helicase</keyword>
<dbReference type="GO" id="GO:0046872">
    <property type="term" value="F:metal ion binding"/>
    <property type="evidence" value="ECO:0007669"/>
    <property type="project" value="UniProtKB-KW"/>
</dbReference>
<keyword evidence="5" id="KW-0677">Repeat</keyword>
<accession>A0AAV9J6Q0</accession>
<gene>
    <name evidence="20" type="ORF">LTR36_008982</name>
</gene>
<dbReference type="Proteomes" id="UP001324427">
    <property type="component" value="Unassembled WGS sequence"/>
</dbReference>
<evidence type="ECO:0000256" key="11">
    <source>
        <dbReference type="ARBA" id="ARBA00022884"/>
    </source>
</evidence>
<evidence type="ECO:0000313" key="21">
    <source>
        <dbReference type="Proteomes" id="UP001324427"/>
    </source>
</evidence>
<keyword evidence="4" id="KW-0479">Metal-binding</keyword>
<keyword evidence="10" id="KW-0460">Magnesium</keyword>
<keyword evidence="9" id="KW-0067">ATP-binding</keyword>
<feature type="domain" description="Dicer dsRNA-binding fold" evidence="19">
    <location>
        <begin position="563"/>
        <end position="660"/>
    </location>
</feature>
<comment type="similarity">
    <text evidence="14">Belongs to the helicase family. Dicer subfamily.</text>
</comment>
<evidence type="ECO:0000256" key="10">
    <source>
        <dbReference type="ARBA" id="ARBA00022842"/>
    </source>
</evidence>
<evidence type="ECO:0000259" key="19">
    <source>
        <dbReference type="PROSITE" id="PS51327"/>
    </source>
</evidence>
<dbReference type="EMBL" id="JAVFHQ010000063">
    <property type="protein sequence ID" value="KAK4540651.1"/>
    <property type="molecule type" value="Genomic_DNA"/>
</dbReference>
<evidence type="ECO:0000256" key="13">
    <source>
        <dbReference type="ARBA" id="ARBA00023211"/>
    </source>
</evidence>
<dbReference type="PANTHER" id="PTHR14950">
    <property type="entry name" value="DICER-RELATED"/>
    <property type="match status" value="1"/>
</dbReference>
<dbReference type="PROSITE" id="PS51192">
    <property type="entry name" value="HELICASE_ATP_BIND_1"/>
    <property type="match status" value="1"/>
</dbReference>
<dbReference type="Pfam" id="PF03368">
    <property type="entry name" value="Dicer_dimer"/>
    <property type="match status" value="1"/>
</dbReference>
<dbReference type="SMART" id="SM00358">
    <property type="entry name" value="DSRM"/>
    <property type="match status" value="1"/>
</dbReference>
<dbReference type="InterPro" id="IPR000999">
    <property type="entry name" value="RNase_III_dom"/>
</dbReference>
<keyword evidence="21" id="KW-1185">Reference proteome</keyword>
<evidence type="ECO:0000313" key="20">
    <source>
        <dbReference type="EMBL" id="KAK4540651.1"/>
    </source>
</evidence>
<evidence type="ECO:0000259" key="17">
    <source>
        <dbReference type="PROSITE" id="PS51192"/>
    </source>
</evidence>
<dbReference type="GO" id="GO:0005737">
    <property type="term" value="C:cytoplasm"/>
    <property type="evidence" value="ECO:0007669"/>
    <property type="project" value="TreeGrafter"/>
</dbReference>
<evidence type="ECO:0000256" key="5">
    <source>
        <dbReference type="ARBA" id="ARBA00022737"/>
    </source>
</evidence>
<keyword evidence="12" id="KW-0051">Antiviral defense</keyword>
<comment type="cofactor">
    <cofactor evidence="2">
        <name>Mg(2+)</name>
        <dbReference type="ChEBI" id="CHEBI:18420"/>
    </cofactor>
</comment>
<dbReference type="Gene3D" id="3.40.50.300">
    <property type="entry name" value="P-loop containing nucleotide triphosphate hydrolases"/>
    <property type="match status" value="2"/>
</dbReference>
<evidence type="ECO:0000256" key="2">
    <source>
        <dbReference type="ARBA" id="ARBA00001946"/>
    </source>
</evidence>
<evidence type="ECO:0000256" key="3">
    <source>
        <dbReference type="ARBA" id="ARBA00022721"/>
    </source>
</evidence>
<evidence type="ECO:0000256" key="8">
    <source>
        <dbReference type="ARBA" id="ARBA00022806"/>
    </source>
</evidence>
<dbReference type="CDD" id="cd00593">
    <property type="entry name" value="RIBOc"/>
    <property type="match status" value="2"/>
</dbReference>
<dbReference type="CDD" id="cd18034">
    <property type="entry name" value="DEXHc_dicer"/>
    <property type="match status" value="1"/>
</dbReference>
<evidence type="ECO:0000256" key="12">
    <source>
        <dbReference type="ARBA" id="ARBA00023118"/>
    </source>
</evidence>
<dbReference type="Pfam" id="PF00270">
    <property type="entry name" value="DEAD"/>
    <property type="match status" value="1"/>
</dbReference>
<dbReference type="InterPro" id="IPR038248">
    <property type="entry name" value="Dicer_dimer_sf"/>
</dbReference>
<name>A0AAV9J6Q0_9PEZI</name>
<keyword evidence="11 14" id="KW-0694">RNA-binding</keyword>
<dbReference type="InterPro" id="IPR014001">
    <property type="entry name" value="Helicase_ATP-bd"/>
</dbReference>
<dbReference type="GO" id="GO:0051607">
    <property type="term" value="P:defense response to virus"/>
    <property type="evidence" value="ECO:0007669"/>
    <property type="project" value="UniProtKB-KW"/>
</dbReference>
<evidence type="ECO:0000256" key="6">
    <source>
        <dbReference type="ARBA" id="ARBA00022741"/>
    </source>
</evidence>
<evidence type="ECO:0000256" key="4">
    <source>
        <dbReference type="ARBA" id="ARBA00022723"/>
    </source>
</evidence>
<comment type="caution">
    <text evidence="20">The sequence shown here is derived from an EMBL/GenBank/DDBJ whole genome shotgun (WGS) entry which is preliminary data.</text>
</comment>
<dbReference type="PROSITE" id="PS00517">
    <property type="entry name" value="RNASE_3_1"/>
    <property type="match status" value="1"/>
</dbReference>
<dbReference type="SUPFAM" id="SSF54768">
    <property type="entry name" value="dsRNA-binding domain-like"/>
    <property type="match status" value="1"/>
</dbReference>
<evidence type="ECO:0000256" key="9">
    <source>
        <dbReference type="ARBA" id="ARBA00022840"/>
    </source>
</evidence>
<evidence type="ECO:0008006" key="22">
    <source>
        <dbReference type="Google" id="ProtNLM"/>
    </source>
</evidence>
<keyword evidence="13" id="KW-0464">Manganese</keyword>
<evidence type="ECO:0000259" key="18">
    <source>
        <dbReference type="PROSITE" id="PS51194"/>
    </source>
</evidence>
<protein>
    <recommendedName>
        <fullName evidence="22">Dicer-like protein 2</fullName>
    </recommendedName>
</protein>
<feature type="region of interest" description="Disordered" evidence="15">
    <location>
        <begin position="1409"/>
        <end position="1433"/>
    </location>
</feature>
<dbReference type="PROSITE" id="PS51327">
    <property type="entry name" value="DICER_DSRBF"/>
    <property type="match status" value="1"/>
</dbReference>
<dbReference type="Gene3D" id="1.10.1520.10">
    <property type="entry name" value="Ribonuclease III domain"/>
    <property type="match status" value="2"/>
</dbReference>
<comment type="cofactor">
    <cofactor evidence="1">
        <name>Mn(2+)</name>
        <dbReference type="ChEBI" id="CHEBI:29035"/>
    </cofactor>
</comment>
<dbReference type="PROSITE" id="PS51194">
    <property type="entry name" value="HELICASE_CTER"/>
    <property type="match status" value="1"/>
</dbReference>
<keyword evidence="6" id="KW-0547">Nucleotide-binding</keyword>
<evidence type="ECO:0000256" key="15">
    <source>
        <dbReference type="SAM" id="MobiDB-lite"/>
    </source>
</evidence>
<dbReference type="GO" id="GO:0050688">
    <property type="term" value="P:regulation of defense response to virus"/>
    <property type="evidence" value="ECO:0007669"/>
    <property type="project" value="UniProtKB-KW"/>
</dbReference>
<dbReference type="GO" id="GO:0005634">
    <property type="term" value="C:nucleus"/>
    <property type="evidence" value="ECO:0007669"/>
    <property type="project" value="TreeGrafter"/>
</dbReference>
<dbReference type="PROSITE" id="PS50142">
    <property type="entry name" value="RNASE_3_2"/>
    <property type="match status" value="2"/>
</dbReference>
<dbReference type="GO" id="GO:0004525">
    <property type="term" value="F:ribonuclease III activity"/>
    <property type="evidence" value="ECO:0007669"/>
    <property type="project" value="InterPro"/>
</dbReference>
<evidence type="ECO:0000256" key="1">
    <source>
        <dbReference type="ARBA" id="ARBA00001936"/>
    </source>
</evidence>
<dbReference type="SUPFAM" id="SSF52540">
    <property type="entry name" value="P-loop containing nucleoside triphosphate hydrolases"/>
    <property type="match status" value="1"/>
</dbReference>
<feature type="domain" description="Helicase C-terminal" evidence="18">
    <location>
        <begin position="368"/>
        <end position="538"/>
    </location>
</feature>
<dbReference type="InterPro" id="IPR027417">
    <property type="entry name" value="P-loop_NTPase"/>
</dbReference>
<organism evidence="20 21">
    <name type="scientific">Oleoguttula mirabilis</name>
    <dbReference type="NCBI Taxonomy" id="1507867"/>
    <lineage>
        <taxon>Eukaryota</taxon>
        <taxon>Fungi</taxon>
        <taxon>Dikarya</taxon>
        <taxon>Ascomycota</taxon>
        <taxon>Pezizomycotina</taxon>
        <taxon>Dothideomycetes</taxon>
        <taxon>Dothideomycetidae</taxon>
        <taxon>Mycosphaerellales</taxon>
        <taxon>Teratosphaeriaceae</taxon>
        <taxon>Oleoguttula</taxon>
    </lineage>
</organism>
<dbReference type="InterPro" id="IPR036389">
    <property type="entry name" value="RNase_III_sf"/>
</dbReference>
<dbReference type="SMART" id="SM00490">
    <property type="entry name" value="HELICc"/>
    <property type="match status" value="1"/>
</dbReference>
<dbReference type="Gene3D" id="3.30.160.20">
    <property type="match status" value="1"/>
</dbReference>
<feature type="domain" description="Helicase ATP-binding" evidence="17">
    <location>
        <begin position="35"/>
        <end position="202"/>
    </location>
</feature>
<feature type="domain" description="RNase III" evidence="16">
    <location>
        <begin position="1093"/>
        <end position="1275"/>
    </location>
</feature>
<dbReference type="GO" id="GO:0005524">
    <property type="term" value="F:ATP binding"/>
    <property type="evidence" value="ECO:0007669"/>
    <property type="project" value="UniProtKB-KW"/>
</dbReference>
<evidence type="ECO:0000256" key="14">
    <source>
        <dbReference type="PROSITE-ProRule" id="PRU00657"/>
    </source>
</evidence>